<comment type="caution">
    <text evidence="5">The sequence shown here is derived from an EMBL/GenBank/DDBJ whole genome shotgun (WGS) entry which is preliminary data.</text>
</comment>
<keyword evidence="3" id="KW-0173">Coenzyme A biosynthesis</keyword>
<dbReference type="PROSITE" id="PS51219">
    <property type="entry name" value="DPCK"/>
    <property type="match status" value="1"/>
</dbReference>
<comment type="subcellular location">
    <subcellularLocation>
        <location evidence="3">Cytoplasm</location>
    </subcellularLocation>
</comment>
<evidence type="ECO:0000313" key="5">
    <source>
        <dbReference type="EMBL" id="KOA20158.1"/>
    </source>
</evidence>
<dbReference type="STRING" id="36844.SAMN04488501_111119"/>
<keyword evidence="1 3" id="KW-0547">Nucleotide-binding</keyword>
<dbReference type="NCBIfam" id="TIGR00152">
    <property type="entry name" value="dephospho-CoA kinase"/>
    <property type="match status" value="1"/>
</dbReference>
<dbReference type="EMBL" id="LHUR01000018">
    <property type="protein sequence ID" value="KOA20158.1"/>
    <property type="molecule type" value="Genomic_DNA"/>
</dbReference>
<reference evidence="6" key="1">
    <citation type="submission" date="2015-08" db="EMBL/GenBank/DDBJ databases">
        <title>Genome sequence of the strict anaerobe Clostridium homopropionicum LuHBu1 (DSM 5847T).</title>
        <authorList>
            <person name="Poehlein A."/>
            <person name="Beck M."/>
            <person name="Schiel-Bengelsdorf B."/>
            <person name="Bengelsdorf F.R."/>
            <person name="Daniel R."/>
            <person name="Duerre P."/>
        </authorList>
    </citation>
    <scope>NUCLEOTIDE SEQUENCE [LARGE SCALE GENOMIC DNA]</scope>
    <source>
        <strain evidence="6">DSM 5847</strain>
    </source>
</reference>
<evidence type="ECO:0000256" key="4">
    <source>
        <dbReference type="NCBIfam" id="TIGR00152"/>
    </source>
</evidence>
<dbReference type="HAMAP" id="MF_00376">
    <property type="entry name" value="Dephospho_CoA_kinase"/>
    <property type="match status" value="1"/>
</dbReference>
<organism evidence="5 6">
    <name type="scientific">Clostridium homopropionicum DSM 5847</name>
    <dbReference type="NCBI Taxonomy" id="1121318"/>
    <lineage>
        <taxon>Bacteria</taxon>
        <taxon>Bacillati</taxon>
        <taxon>Bacillota</taxon>
        <taxon>Clostridia</taxon>
        <taxon>Eubacteriales</taxon>
        <taxon>Clostridiaceae</taxon>
        <taxon>Clostridium</taxon>
    </lineage>
</organism>
<evidence type="ECO:0000256" key="1">
    <source>
        <dbReference type="ARBA" id="ARBA00022741"/>
    </source>
</evidence>
<evidence type="ECO:0000256" key="2">
    <source>
        <dbReference type="ARBA" id="ARBA00022840"/>
    </source>
</evidence>
<sequence length="201" mass="23453">MIKVGLTGGIGSGKSTVSNILREQNIPIIDADIISREVLELYPEIIEKIKTDFGFEFVDENGKLKRREFGNYIFKNKTHRINYEKIIIPFIKTEIFKRLDQYNELGEEICIVDAPTLIEHSIHEDMDANILVWVCREIQIDRVIKRDLLEEHQVLDRINSQMTLEEKKSKVNFIIDNSGDLKKTREQINKILAAIKNIREE</sequence>
<evidence type="ECO:0000313" key="6">
    <source>
        <dbReference type="Proteomes" id="UP000037043"/>
    </source>
</evidence>
<dbReference type="RefSeq" id="WP_052221028.1">
    <property type="nucleotide sequence ID" value="NZ_LHUR01000018.1"/>
</dbReference>
<dbReference type="Proteomes" id="UP000037043">
    <property type="component" value="Unassembled WGS sequence"/>
</dbReference>
<dbReference type="EC" id="2.7.1.24" evidence="3 4"/>
<evidence type="ECO:0000256" key="3">
    <source>
        <dbReference type="HAMAP-Rule" id="MF_00376"/>
    </source>
</evidence>
<feature type="binding site" evidence="3">
    <location>
        <begin position="11"/>
        <end position="16"/>
    </location>
    <ligand>
        <name>ATP</name>
        <dbReference type="ChEBI" id="CHEBI:30616"/>
    </ligand>
</feature>
<comment type="function">
    <text evidence="3">Catalyzes the phosphorylation of the 3'-hydroxyl group of dephosphocoenzyme A to form coenzyme A.</text>
</comment>
<dbReference type="PATRIC" id="fig|1121318.3.peg.1367"/>
<dbReference type="GO" id="GO:0005524">
    <property type="term" value="F:ATP binding"/>
    <property type="evidence" value="ECO:0007669"/>
    <property type="project" value="UniProtKB-UniRule"/>
</dbReference>
<keyword evidence="3" id="KW-0963">Cytoplasm</keyword>
<dbReference type="UniPathway" id="UPA00241">
    <property type="reaction ID" value="UER00356"/>
</dbReference>
<comment type="similarity">
    <text evidence="3">Belongs to the CoaE family.</text>
</comment>
<dbReference type="GO" id="GO:0005737">
    <property type="term" value="C:cytoplasm"/>
    <property type="evidence" value="ECO:0007669"/>
    <property type="project" value="UniProtKB-SubCell"/>
</dbReference>
<keyword evidence="3 5" id="KW-0808">Transferase</keyword>
<name>A0A0L6ZBI0_9CLOT</name>
<keyword evidence="2 3" id="KW-0067">ATP-binding</keyword>
<dbReference type="Pfam" id="PF01121">
    <property type="entry name" value="CoaE"/>
    <property type="match status" value="1"/>
</dbReference>
<accession>A0A0L6ZBI0</accession>
<dbReference type="PANTHER" id="PTHR10695:SF46">
    <property type="entry name" value="BIFUNCTIONAL COENZYME A SYNTHASE-RELATED"/>
    <property type="match status" value="1"/>
</dbReference>
<dbReference type="CDD" id="cd02022">
    <property type="entry name" value="DPCK"/>
    <property type="match status" value="1"/>
</dbReference>
<keyword evidence="6" id="KW-1185">Reference proteome</keyword>
<dbReference type="InterPro" id="IPR001977">
    <property type="entry name" value="Depp_CoAkinase"/>
</dbReference>
<dbReference type="Gene3D" id="3.40.50.300">
    <property type="entry name" value="P-loop containing nucleotide triphosphate hydrolases"/>
    <property type="match status" value="1"/>
</dbReference>
<gene>
    <name evidence="3 5" type="primary">coaE</name>
    <name evidence="5" type="ORF">CLHOM_13560</name>
</gene>
<dbReference type="PANTHER" id="PTHR10695">
    <property type="entry name" value="DEPHOSPHO-COA KINASE-RELATED"/>
    <property type="match status" value="1"/>
</dbReference>
<dbReference type="SUPFAM" id="SSF52540">
    <property type="entry name" value="P-loop containing nucleoside triphosphate hydrolases"/>
    <property type="match status" value="1"/>
</dbReference>
<protein>
    <recommendedName>
        <fullName evidence="3 4">Dephospho-CoA kinase</fullName>
        <ecNumber evidence="3 4">2.7.1.24</ecNumber>
    </recommendedName>
    <alternativeName>
        <fullName evidence="3">Dephosphocoenzyme A kinase</fullName>
    </alternativeName>
</protein>
<comment type="catalytic activity">
    <reaction evidence="3">
        <text>3'-dephospho-CoA + ATP = ADP + CoA + H(+)</text>
        <dbReference type="Rhea" id="RHEA:18245"/>
        <dbReference type="ChEBI" id="CHEBI:15378"/>
        <dbReference type="ChEBI" id="CHEBI:30616"/>
        <dbReference type="ChEBI" id="CHEBI:57287"/>
        <dbReference type="ChEBI" id="CHEBI:57328"/>
        <dbReference type="ChEBI" id="CHEBI:456216"/>
        <dbReference type="EC" id="2.7.1.24"/>
    </reaction>
</comment>
<dbReference type="AlphaFoldDB" id="A0A0L6ZBI0"/>
<dbReference type="InterPro" id="IPR027417">
    <property type="entry name" value="P-loop_NTPase"/>
</dbReference>
<proteinExistence type="inferred from homology"/>
<dbReference type="GO" id="GO:0004140">
    <property type="term" value="F:dephospho-CoA kinase activity"/>
    <property type="evidence" value="ECO:0007669"/>
    <property type="project" value="UniProtKB-UniRule"/>
</dbReference>
<keyword evidence="3 5" id="KW-0418">Kinase</keyword>
<dbReference type="GO" id="GO:0015937">
    <property type="term" value="P:coenzyme A biosynthetic process"/>
    <property type="evidence" value="ECO:0007669"/>
    <property type="project" value="UniProtKB-UniRule"/>
</dbReference>
<comment type="pathway">
    <text evidence="3">Cofactor biosynthesis; coenzyme A biosynthesis; CoA from (R)-pantothenate: step 5/5.</text>
</comment>